<feature type="region of interest" description="Disordered" evidence="2">
    <location>
        <begin position="650"/>
        <end position="688"/>
    </location>
</feature>
<dbReference type="Gene3D" id="1.10.555.10">
    <property type="entry name" value="Rho GTPase activation protein"/>
    <property type="match status" value="1"/>
</dbReference>
<keyword evidence="5" id="KW-1185">Reference proteome</keyword>
<dbReference type="PROSITE" id="PS50238">
    <property type="entry name" value="RHOGAP"/>
    <property type="match status" value="1"/>
</dbReference>
<feature type="compositionally biased region" description="Basic and acidic residues" evidence="2">
    <location>
        <begin position="826"/>
        <end position="835"/>
    </location>
</feature>
<dbReference type="PANTHER" id="PTHR15729">
    <property type="entry name" value="CDC42 GTPASE-ACTIVATING PROTEIN"/>
    <property type="match status" value="1"/>
</dbReference>
<dbReference type="EMBL" id="VCAZ01000073">
    <property type="protein sequence ID" value="TSP09119.1"/>
    <property type="molecule type" value="Genomic_DNA"/>
</dbReference>
<feature type="compositionally biased region" description="Basic and acidic residues" evidence="2">
    <location>
        <begin position="962"/>
        <end position="986"/>
    </location>
</feature>
<feature type="compositionally biased region" description="Polar residues" evidence="2">
    <location>
        <begin position="1164"/>
        <end position="1187"/>
    </location>
</feature>
<feature type="compositionally biased region" description="Basic and acidic residues" evidence="2">
    <location>
        <begin position="451"/>
        <end position="468"/>
    </location>
</feature>
<feature type="region of interest" description="Disordered" evidence="2">
    <location>
        <begin position="826"/>
        <end position="986"/>
    </location>
</feature>
<dbReference type="FunFam" id="1.10.555.10:FF:000002">
    <property type="entry name" value="rho GTPase-activating protein 32 isoform X1"/>
    <property type="match status" value="1"/>
</dbReference>
<dbReference type="CDD" id="cd04384">
    <property type="entry name" value="RhoGAP_CdGAP"/>
    <property type="match status" value="1"/>
</dbReference>
<feature type="compositionally biased region" description="Polar residues" evidence="2">
    <location>
        <begin position="658"/>
        <end position="672"/>
    </location>
</feature>
<dbReference type="InterPro" id="IPR000198">
    <property type="entry name" value="RhoGAP_dom"/>
</dbReference>
<dbReference type="OrthoDB" id="79452at2759"/>
<dbReference type="InterPro" id="IPR051576">
    <property type="entry name" value="PX-Rho_GAP"/>
</dbReference>
<feature type="region of interest" description="Disordered" evidence="2">
    <location>
        <begin position="386"/>
        <end position="414"/>
    </location>
</feature>
<dbReference type="SUPFAM" id="SSF48350">
    <property type="entry name" value="GTPase activation domain, GAP"/>
    <property type="match status" value="1"/>
</dbReference>
<keyword evidence="1" id="KW-0343">GTPase activation</keyword>
<feature type="compositionally biased region" description="Basic and acidic residues" evidence="2">
    <location>
        <begin position="479"/>
        <end position="491"/>
    </location>
</feature>
<dbReference type="InterPro" id="IPR008936">
    <property type="entry name" value="Rho_GTPase_activation_prot"/>
</dbReference>
<feature type="compositionally biased region" description="Basic and acidic residues" evidence="2">
    <location>
        <begin position="843"/>
        <end position="852"/>
    </location>
</feature>
<evidence type="ECO:0000259" key="3">
    <source>
        <dbReference type="PROSITE" id="PS50238"/>
    </source>
</evidence>
<dbReference type="GO" id="GO:0005096">
    <property type="term" value="F:GTPase activator activity"/>
    <property type="evidence" value="ECO:0007669"/>
    <property type="project" value="UniProtKB-KW"/>
</dbReference>
<dbReference type="SMART" id="SM00324">
    <property type="entry name" value="RhoGAP"/>
    <property type="match status" value="1"/>
</dbReference>
<feature type="compositionally biased region" description="Basic and acidic residues" evidence="2">
    <location>
        <begin position="1309"/>
        <end position="1322"/>
    </location>
</feature>
<feature type="compositionally biased region" description="Acidic residues" evidence="2">
    <location>
        <begin position="469"/>
        <end position="478"/>
    </location>
</feature>
<evidence type="ECO:0000313" key="4">
    <source>
        <dbReference type="EMBL" id="TSP09119.1"/>
    </source>
</evidence>
<feature type="domain" description="Rho-GAP" evidence="3">
    <location>
        <begin position="17"/>
        <end position="212"/>
    </location>
</feature>
<feature type="region of interest" description="Disordered" evidence="2">
    <location>
        <begin position="702"/>
        <end position="730"/>
    </location>
</feature>
<feature type="region of interest" description="Disordered" evidence="2">
    <location>
        <begin position="444"/>
        <end position="515"/>
    </location>
</feature>
<evidence type="ECO:0000256" key="1">
    <source>
        <dbReference type="ARBA" id="ARBA00022468"/>
    </source>
</evidence>
<feature type="compositionally biased region" description="Polar residues" evidence="2">
    <location>
        <begin position="896"/>
        <end position="908"/>
    </location>
</feature>
<dbReference type="GO" id="GO:0007264">
    <property type="term" value="P:small GTPase-mediated signal transduction"/>
    <property type="evidence" value="ECO:0007669"/>
    <property type="project" value="TreeGrafter"/>
</dbReference>
<feature type="compositionally biased region" description="Basic and acidic residues" evidence="2">
    <location>
        <begin position="1020"/>
        <end position="1038"/>
    </location>
</feature>
<gene>
    <name evidence="4" type="ORF">Baya_10741</name>
</gene>
<feature type="region of interest" description="Disordered" evidence="2">
    <location>
        <begin position="1016"/>
        <end position="1131"/>
    </location>
</feature>
<dbReference type="PANTHER" id="PTHR15729:SF12">
    <property type="entry name" value="RHO GTPASE-ACTIVATING PROTEIN 30"/>
    <property type="match status" value="1"/>
</dbReference>
<dbReference type="Pfam" id="PF00620">
    <property type="entry name" value="RhoGAP"/>
    <property type="match status" value="1"/>
</dbReference>
<feature type="compositionally biased region" description="Basic and acidic residues" evidence="2">
    <location>
        <begin position="506"/>
        <end position="515"/>
    </location>
</feature>
<dbReference type="Proteomes" id="UP000319801">
    <property type="component" value="Unassembled WGS sequence"/>
</dbReference>
<feature type="region of interest" description="Disordered" evidence="2">
    <location>
        <begin position="291"/>
        <end position="357"/>
    </location>
</feature>
<feature type="compositionally biased region" description="Acidic residues" evidence="2">
    <location>
        <begin position="1042"/>
        <end position="1051"/>
    </location>
</feature>
<proteinExistence type="predicted"/>
<feature type="compositionally biased region" description="Acidic residues" evidence="2">
    <location>
        <begin position="1063"/>
        <end position="1088"/>
    </location>
</feature>
<comment type="caution">
    <text evidence="4">The sequence shown here is derived from an EMBL/GenBank/DDBJ whole genome shotgun (WGS) entry which is preliminary data.</text>
</comment>
<feature type="compositionally biased region" description="Basic and acidic residues" evidence="2">
    <location>
        <begin position="1240"/>
        <end position="1251"/>
    </location>
</feature>
<feature type="compositionally biased region" description="Basic and acidic residues" evidence="2">
    <location>
        <begin position="860"/>
        <end position="877"/>
    </location>
</feature>
<accession>A0A556UHC0</accession>
<feature type="compositionally biased region" description="Acidic residues" evidence="2">
    <location>
        <begin position="713"/>
        <end position="725"/>
    </location>
</feature>
<feature type="compositionally biased region" description="Polar residues" evidence="2">
    <location>
        <begin position="400"/>
        <end position="411"/>
    </location>
</feature>
<feature type="compositionally biased region" description="Basic and acidic residues" evidence="2">
    <location>
        <begin position="1188"/>
        <end position="1233"/>
    </location>
</feature>
<feature type="region of interest" description="Disordered" evidence="2">
    <location>
        <begin position="1303"/>
        <end position="1322"/>
    </location>
</feature>
<name>A0A556UHC0_BAGYA</name>
<feature type="region of interest" description="Disordered" evidence="2">
    <location>
        <begin position="1149"/>
        <end position="1279"/>
    </location>
</feature>
<reference evidence="4 5" key="1">
    <citation type="journal article" date="2019" name="Genome Biol. Evol.">
        <title>Whole-Genome Sequencing of the Giant Devil Catfish, Bagarius yarrelli.</title>
        <authorList>
            <person name="Jiang W."/>
            <person name="Lv Y."/>
            <person name="Cheng L."/>
            <person name="Yang K."/>
            <person name="Chao B."/>
            <person name="Wang X."/>
            <person name="Li Y."/>
            <person name="Pan X."/>
            <person name="You X."/>
            <person name="Zhang Y."/>
            <person name="Yang J."/>
            <person name="Li J."/>
            <person name="Zhang X."/>
            <person name="Liu S."/>
            <person name="Sun C."/>
            <person name="Yang J."/>
            <person name="Shi Q."/>
        </authorList>
    </citation>
    <scope>NUCLEOTIDE SEQUENCE [LARGE SCALE GENOMIC DNA]</scope>
    <source>
        <strain evidence="4">JWS20170419001</strain>
        <tissue evidence="4">Muscle</tissue>
    </source>
</reference>
<organism evidence="4 5">
    <name type="scientific">Bagarius yarrelli</name>
    <name type="common">Goonch</name>
    <name type="synonym">Bagrus yarrelli</name>
    <dbReference type="NCBI Taxonomy" id="175774"/>
    <lineage>
        <taxon>Eukaryota</taxon>
        <taxon>Metazoa</taxon>
        <taxon>Chordata</taxon>
        <taxon>Craniata</taxon>
        <taxon>Vertebrata</taxon>
        <taxon>Euteleostomi</taxon>
        <taxon>Actinopterygii</taxon>
        <taxon>Neopterygii</taxon>
        <taxon>Teleostei</taxon>
        <taxon>Ostariophysi</taxon>
        <taxon>Siluriformes</taxon>
        <taxon>Sisoridae</taxon>
        <taxon>Sisorinae</taxon>
        <taxon>Bagarius</taxon>
    </lineage>
</organism>
<evidence type="ECO:0000313" key="5">
    <source>
        <dbReference type="Proteomes" id="UP000319801"/>
    </source>
</evidence>
<evidence type="ECO:0000256" key="2">
    <source>
        <dbReference type="SAM" id="MobiDB-lite"/>
    </source>
</evidence>
<protein>
    <submittedName>
        <fullName evidence="4">Rho GTPase-activating protein 30</fullName>
    </submittedName>
</protein>
<sequence>MKRGRRKGGSKEKVFGCDLVDHLAATSQEIPQVLRSCSMFIEEHGVVDGIYRLSGVSSNTQKLRSEFDNESAPDLYKDVYLQDIHCVSSLCKAYFRELPNPLLTYQLYDHFAEAVAVQLEEERLVKIREVLKDLPLPHFRTLEFLMKHLVRMATYSNLTNMHARNLAIVWAPNLLRSKDIEASGFNGTAAFMEVRVQSIVVEFILTHVSQLFPESDPEPGPTVERRKSLPSPSIMSSQEEHFFKALPSQYPGNMSPGDGPPVMRPYHAIIDGTDKRKGSLKGRKWKSIFNLGGRLHDPRKKKYAPKEKEKNALRPAKSMDSLSAGPYSQEDSRHVTPHLSPLAIPHGTAEGGSTGGGGAGSGYAVTYRRTGGASVSMVSGMGGAQGTYRSLDPGAGVNADKSQTPSQTTPSRAERRAGMHISGPFSVTVPLHITSGLALGVLQGGKAEEEEQRKQEQNEETQLKKDKPGDDEEKEQELDEGKVETEKKTDNKDEEMDDVSNGVGVKEFKMEDKLPEEARFDEMSEDKGKEDECLLNEQHATDKPIHSEDIDGAGYTGKKMNYTYRHNLFLNGICLKLIFDLPSVMKEVMQCSEEDVHQNESLYLPPEEETPDLDLPLDFQDTFGFLDLMDMPTSNQINEFSVEPPTFDIEEDEEENKATTSLSDPQMETSQLDLPAYPSRPLSNKSHSLPYKSYPFQSVLSFSSNEDGYSGPSDDDDDDDNDDSSDLDKGDYEDMFIRSLPSEYCFQQLNYLSGLNITLDSDTNEDCQNENQPECSNQTRAIPELIQDGPPASPSNDMNVIASISDDQCLNVEDLSPLSLETKHLNVERKGHEDKSLEDDKEDQTGLKELRNINELIPKQNEKMECTCSHTDNHSTEEENQEDIYYGSDPPVEISSVGTFETSCSNKPVSCKEPAGSEEQNSNTESESEHIVDVISPKLQSQNKTDFDTSVEGYDMEGVVLSEEREVGGKAEPERDTKETKEDAIIKVKSEEKYDEEQVDVDKIRKDSDMVAGVEQANLEIKRENFEKQKEGSDKGGKNDQQMEEMDDLEREIETQKGCYLEDITEISEETVPEKLNEEDDSLSEDAEERQFEKEKDSTRDEKHEDPSTSDSEKPMGPKTDEERIAGHGLGVGRTVIICKHKVYQVKAVPVVPPKPQHSKITAFRQQFQQRGAETQQKVKQPTGTDRSTNRDSENEENRPADLEDGAQNHDDQNPEQDPKRSGLDRDRDKESEAGQVKTQLKDSKLCRSLEDNVAQDSKEKKQRRGTWDGGSLGKDGLNELAREAKRTSGISMCFDEAVARATGKRYKEKQSMEKDRLVDLQ</sequence>
<feature type="compositionally biased region" description="Basic and acidic residues" evidence="2">
    <location>
        <begin position="1089"/>
        <end position="1126"/>
    </location>
</feature>